<accession>A0A4R0KXU6</accession>
<dbReference type="EMBL" id="SJKB01000003">
    <property type="protein sequence ID" value="TCC63218.1"/>
    <property type="molecule type" value="Genomic_DNA"/>
</dbReference>
<dbReference type="RefSeq" id="WP_131354014.1">
    <property type="nucleotide sequence ID" value="NZ_SJKB01000003.1"/>
</dbReference>
<dbReference type="OrthoDB" id="3827004at2"/>
<organism evidence="2 3">
    <name type="scientific">Kribbella pittospori</name>
    <dbReference type="NCBI Taxonomy" id="722689"/>
    <lineage>
        <taxon>Bacteria</taxon>
        <taxon>Bacillati</taxon>
        <taxon>Actinomycetota</taxon>
        <taxon>Actinomycetes</taxon>
        <taxon>Propionibacteriales</taxon>
        <taxon>Kribbellaceae</taxon>
        <taxon>Kribbella</taxon>
    </lineage>
</organism>
<reference evidence="2 3" key="1">
    <citation type="submission" date="2019-02" db="EMBL/GenBank/DDBJ databases">
        <title>Kribbella capetownensis sp. nov. and Kribbella speibonae sp. nov., isolated from soil.</title>
        <authorList>
            <person name="Curtis S.M."/>
            <person name="Norton I."/>
            <person name="Everest G.J."/>
            <person name="Meyers P.R."/>
        </authorList>
    </citation>
    <scope>NUCLEOTIDE SEQUENCE [LARGE SCALE GENOMIC DNA]</scope>
    <source>
        <strain evidence="2 3">NRRL B-24813</strain>
    </source>
</reference>
<keyword evidence="1" id="KW-1133">Transmembrane helix</keyword>
<keyword evidence="1" id="KW-0472">Membrane</keyword>
<evidence type="ECO:0000256" key="1">
    <source>
        <dbReference type="SAM" id="Phobius"/>
    </source>
</evidence>
<feature type="transmembrane region" description="Helical" evidence="1">
    <location>
        <begin position="40"/>
        <end position="60"/>
    </location>
</feature>
<proteinExistence type="predicted"/>
<evidence type="ECO:0000313" key="2">
    <source>
        <dbReference type="EMBL" id="TCC63218.1"/>
    </source>
</evidence>
<name>A0A4R0KXU6_9ACTN</name>
<gene>
    <name evidence="2" type="ORF">E0H73_12190</name>
</gene>
<evidence type="ECO:0000313" key="3">
    <source>
        <dbReference type="Proteomes" id="UP000291144"/>
    </source>
</evidence>
<sequence>MRTEEDLRNALDRIAATAPDRSPIVDNLPVDRPPRRRRTALVLATVMATAAAAVGGPILVDHLRDTATEPAGEQAGSPWSNWVTLTAPKGMIVNPRGYEADRQVYQLAGVGSPWARWCLLTLYRNGAFDPGKIPADSPRIDLYGLAGRLVTMPNGGPIVAFPPGYAVSSSTTRPVTTVAWQPAKGIWGLLSCERQQELGTRQVPRIDAPSDTDADTAVAVAKTIKATPGQLSAPFKIGYVPAGLRVQRVQDKTANFEGDGHSFGVVFTDGDQATGQKPLPTWSGDADHPKPGGLVAGSLWGPAPLEGEDLQISYSTDKFWNMRTKRLADDPADLKIHGWNAWFTWDDLINAQKDGKPFYKPGQDNGLRMERNGVAITIRFLGGKADKAQLRKIAESLTLPKDPRDTSQWFNATKAIPR</sequence>
<protein>
    <submittedName>
        <fullName evidence="2">Uncharacterized protein</fullName>
    </submittedName>
</protein>
<keyword evidence="1" id="KW-0812">Transmembrane</keyword>
<comment type="caution">
    <text evidence="2">The sequence shown here is derived from an EMBL/GenBank/DDBJ whole genome shotgun (WGS) entry which is preliminary data.</text>
</comment>
<dbReference type="Proteomes" id="UP000291144">
    <property type="component" value="Unassembled WGS sequence"/>
</dbReference>
<dbReference type="AlphaFoldDB" id="A0A4R0KXU6"/>
<keyword evidence="3" id="KW-1185">Reference proteome</keyword>